<dbReference type="CDD" id="cd04301">
    <property type="entry name" value="NAT_SF"/>
    <property type="match status" value="1"/>
</dbReference>
<comment type="caution">
    <text evidence="2">The sequence shown here is derived from an EMBL/GenBank/DDBJ whole genome shotgun (WGS) entry which is preliminary data.</text>
</comment>
<dbReference type="SUPFAM" id="SSF55729">
    <property type="entry name" value="Acyl-CoA N-acyltransferases (Nat)"/>
    <property type="match status" value="1"/>
</dbReference>
<keyword evidence="2" id="KW-0808">Transferase</keyword>
<dbReference type="RefSeq" id="WP_062614948.1">
    <property type="nucleotide sequence ID" value="NZ_JABANE010000065.1"/>
</dbReference>
<feature type="domain" description="N-acetyltransferase" evidence="1">
    <location>
        <begin position="1"/>
        <end position="144"/>
    </location>
</feature>
<dbReference type="Gene3D" id="3.40.630.30">
    <property type="match status" value="1"/>
</dbReference>
<gene>
    <name evidence="2" type="ORF">HHU12_21015</name>
</gene>
<proteinExistence type="predicted"/>
<dbReference type="Proteomes" id="UP000576082">
    <property type="component" value="Unassembled WGS sequence"/>
</dbReference>
<accession>A0A7X9RXD8</accession>
<protein>
    <submittedName>
        <fullName evidence="2">GNAT family N-acetyltransferase</fullName>
    </submittedName>
</protein>
<dbReference type="PROSITE" id="PS51186">
    <property type="entry name" value="GNAT"/>
    <property type="match status" value="1"/>
</dbReference>
<dbReference type="InterPro" id="IPR016181">
    <property type="entry name" value="Acyl_CoA_acyltransferase"/>
</dbReference>
<reference evidence="2 3" key="1">
    <citation type="submission" date="2020-04" db="EMBL/GenBank/DDBJ databases">
        <title>Flammeovirga sp. SR4, a novel species isolated from seawater.</title>
        <authorList>
            <person name="Wang X."/>
        </authorList>
    </citation>
    <scope>NUCLEOTIDE SEQUENCE [LARGE SCALE GENOMIC DNA]</scope>
    <source>
        <strain evidence="2 3">ATCC 23126</strain>
    </source>
</reference>
<dbReference type="InterPro" id="IPR000182">
    <property type="entry name" value="GNAT_dom"/>
</dbReference>
<dbReference type="EMBL" id="JABANE010000065">
    <property type="protein sequence ID" value="NME70470.1"/>
    <property type="molecule type" value="Genomic_DNA"/>
</dbReference>
<sequence>MIIKEVAFNSADHKLTVALRDEVLRKPLGLQFSEEELSEEFDSYHLAAMNDNDEVVACLVLKPISPEEIKMRQVSVREDQRGKGLGSLMVQFSEFFSMDHGFETMSLHARAVAKEFYEKMNYEVVGDQFEEVGIPHYKFIKKLV</sequence>
<dbReference type="Pfam" id="PF13673">
    <property type="entry name" value="Acetyltransf_10"/>
    <property type="match status" value="1"/>
</dbReference>
<evidence type="ECO:0000259" key="1">
    <source>
        <dbReference type="PROSITE" id="PS51186"/>
    </source>
</evidence>
<evidence type="ECO:0000313" key="2">
    <source>
        <dbReference type="EMBL" id="NME70470.1"/>
    </source>
</evidence>
<evidence type="ECO:0000313" key="3">
    <source>
        <dbReference type="Proteomes" id="UP000576082"/>
    </source>
</evidence>
<keyword evidence="3" id="KW-1185">Reference proteome</keyword>
<dbReference type="AlphaFoldDB" id="A0A7X9RXD8"/>
<name>A0A7X9RXD8_9BACT</name>
<dbReference type="GO" id="GO:0016747">
    <property type="term" value="F:acyltransferase activity, transferring groups other than amino-acyl groups"/>
    <property type="evidence" value="ECO:0007669"/>
    <property type="project" value="InterPro"/>
</dbReference>
<organism evidence="2 3">
    <name type="scientific">Flammeovirga aprica JL-4</name>
    <dbReference type="NCBI Taxonomy" id="694437"/>
    <lineage>
        <taxon>Bacteria</taxon>
        <taxon>Pseudomonadati</taxon>
        <taxon>Bacteroidota</taxon>
        <taxon>Cytophagia</taxon>
        <taxon>Cytophagales</taxon>
        <taxon>Flammeovirgaceae</taxon>
        <taxon>Flammeovirga</taxon>
    </lineage>
</organism>